<feature type="domain" description="TLC" evidence="7">
    <location>
        <begin position="66"/>
        <end position="266"/>
    </location>
</feature>
<dbReference type="RefSeq" id="XP_021440262.1">
    <property type="nucleotide sequence ID" value="XM_021584587.2"/>
</dbReference>
<dbReference type="STRING" id="8022.A0A060XGW3"/>
<protein>
    <submittedName>
        <fullName evidence="9">CLN8 transmembrane ER and ERGIC protein</fullName>
    </submittedName>
</protein>
<dbReference type="InterPro" id="IPR006634">
    <property type="entry name" value="TLC-dom"/>
</dbReference>
<dbReference type="GO" id="GO:0006644">
    <property type="term" value="P:phospholipid metabolic process"/>
    <property type="evidence" value="ECO:0007669"/>
    <property type="project" value="TreeGrafter"/>
</dbReference>
<dbReference type="GeneID" id="110505396"/>
<keyword evidence="11" id="KW-1185">Reference proteome</keyword>
<reference evidence="9" key="4">
    <citation type="submission" date="2025-05" db="UniProtKB">
        <authorList>
            <consortium name="Ensembl"/>
        </authorList>
    </citation>
    <scope>IDENTIFICATION</scope>
</reference>
<keyword evidence="3 6" id="KW-1133">Transmembrane helix</keyword>
<evidence type="ECO:0000256" key="5">
    <source>
        <dbReference type="PROSITE-ProRule" id="PRU00205"/>
    </source>
</evidence>
<dbReference type="OrthoDB" id="10052906at2759"/>
<evidence type="ECO:0000313" key="11">
    <source>
        <dbReference type="Proteomes" id="UP000694395"/>
    </source>
</evidence>
<keyword evidence="4 5" id="KW-0472">Membrane</keyword>
<dbReference type="InterPro" id="IPR050846">
    <property type="entry name" value="TLCD"/>
</dbReference>
<accession>A0A060XGW3</accession>
<evidence type="ECO:0000313" key="8">
    <source>
        <dbReference type="EMBL" id="CDQ78686.1"/>
    </source>
</evidence>
<dbReference type="PaxDb" id="8022-A0A060XGW3"/>
<comment type="subcellular location">
    <subcellularLocation>
        <location evidence="1">Membrane</location>
        <topology evidence="1">Multi-pass membrane protein</topology>
    </subcellularLocation>
</comment>
<feature type="transmembrane region" description="Helical" evidence="6">
    <location>
        <begin position="196"/>
        <end position="216"/>
    </location>
</feature>
<dbReference type="GO" id="GO:0005783">
    <property type="term" value="C:endoplasmic reticulum"/>
    <property type="evidence" value="ECO:0007669"/>
    <property type="project" value="TreeGrafter"/>
</dbReference>
<dbReference type="PANTHER" id="PTHR13439">
    <property type="entry name" value="CT120 PROTEIN"/>
    <property type="match status" value="1"/>
</dbReference>
<feature type="transmembrane region" description="Helical" evidence="6">
    <location>
        <begin position="162"/>
        <end position="184"/>
    </location>
</feature>
<feature type="transmembrane region" description="Helical" evidence="6">
    <location>
        <begin position="22"/>
        <end position="45"/>
    </location>
</feature>
<feature type="transmembrane region" description="Helical" evidence="6">
    <location>
        <begin position="66"/>
        <end position="86"/>
    </location>
</feature>
<dbReference type="SMART" id="SM00724">
    <property type="entry name" value="TLC"/>
    <property type="match status" value="1"/>
</dbReference>
<dbReference type="Proteomes" id="UP000694395">
    <property type="component" value="Chromosome 25"/>
</dbReference>
<evidence type="ECO:0000256" key="6">
    <source>
        <dbReference type="SAM" id="Phobius"/>
    </source>
</evidence>
<reference evidence="9 11" key="3">
    <citation type="submission" date="2020-07" db="EMBL/GenBank/DDBJ databases">
        <title>A long reads based de novo assembly of the rainbow trout Arlee double haploid line genome.</title>
        <authorList>
            <person name="Gao G."/>
            <person name="Palti Y."/>
        </authorList>
    </citation>
    <scope>NUCLEOTIDE SEQUENCE [LARGE SCALE GENOMIC DNA]</scope>
</reference>
<feature type="transmembrane region" description="Helical" evidence="6">
    <location>
        <begin position="106"/>
        <end position="125"/>
    </location>
</feature>
<evidence type="ECO:0000313" key="9">
    <source>
        <dbReference type="Ensembl" id="ENSOMYP00000076317.1"/>
    </source>
</evidence>
<reference evidence="8" key="1">
    <citation type="journal article" date="2014" name="Nat. Commun.">
        <title>The rainbow trout genome provides novel insights into evolution after whole-genome duplication in vertebrates.</title>
        <authorList>
            <person name="Berthelot C."/>
            <person name="Brunet F."/>
            <person name="Chalopin D."/>
            <person name="Juanchich A."/>
            <person name="Bernard M."/>
            <person name="Noel B."/>
            <person name="Bento P."/>
            <person name="Da Silva C."/>
            <person name="Labadie K."/>
            <person name="Alberti A."/>
            <person name="Aury J.M."/>
            <person name="Louis A."/>
            <person name="Dehais P."/>
            <person name="Bardou P."/>
            <person name="Montfort J."/>
            <person name="Klopp C."/>
            <person name="Cabau C."/>
            <person name="Gaspin C."/>
            <person name="Thorgaard G.H."/>
            <person name="Boussaha M."/>
            <person name="Quillet E."/>
            <person name="Guyomard R."/>
            <person name="Galiana D."/>
            <person name="Bobe J."/>
            <person name="Volff J.N."/>
            <person name="Genet C."/>
            <person name="Wincker P."/>
            <person name="Jaillon O."/>
            <person name="Roest Crollius H."/>
            <person name="Guiguen Y."/>
        </authorList>
    </citation>
    <scope>NUCLEOTIDE SEQUENCE [LARGE SCALE GENOMIC DNA]</scope>
</reference>
<dbReference type="PANTHER" id="PTHR13439:SF7">
    <property type="entry name" value="PROTEIN CLN8"/>
    <property type="match status" value="1"/>
</dbReference>
<dbReference type="GO" id="GO:0097001">
    <property type="term" value="F:ceramide binding"/>
    <property type="evidence" value="ECO:0007669"/>
    <property type="project" value="TreeGrafter"/>
</dbReference>
<dbReference type="GO" id="GO:0055088">
    <property type="term" value="P:lipid homeostasis"/>
    <property type="evidence" value="ECO:0007669"/>
    <property type="project" value="TreeGrafter"/>
</dbReference>
<sequence>MTSQQANPLPAFKSPADLSPDYFSWVLRLQIISLGFAFYTAIFFLSHLVSTALSQTYHSLLAKEKVFWNLAVTRAVFGLQSTVAGLRALTEDSALSRDRIRGQEDWSWFTVLTATGFFLFENVALHLSSVVFKSFDLALATHHFFALSGFTGAVVWDSLGHYLPMVTLLLEMSTPFTCISWMLLKAGWARTLFWKANQWVMIHMFHCRMVLTYYMWWVSCSHWGEMNMYVALPQRVLFYTGLALLTVLINPIWTHKKTMQLLNPVDWNFSNKPLPNGPSGEREEKPHES</sequence>
<organism evidence="8 10">
    <name type="scientific">Oncorhynchus mykiss</name>
    <name type="common">Rainbow trout</name>
    <name type="synonym">Salmo gairdneri</name>
    <dbReference type="NCBI Taxonomy" id="8022"/>
    <lineage>
        <taxon>Eukaryota</taxon>
        <taxon>Metazoa</taxon>
        <taxon>Chordata</taxon>
        <taxon>Craniata</taxon>
        <taxon>Vertebrata</taxon>
        <taxon>Euteleostomi</taxon>
        <taxon>Actinopterygii</taxon>
        <taxon>Neopterygii</taxon>
        <taxon>Teleostei</taxon>
        <taxon>Protacanthopterygii</taxon>
        <taxon>Salmoniformes</taxon>
        <taxon>Salmonidae</taxon>
        <taxon>Salmoninae</taxon>
        <taxon>Oncorhynchus</taxon>
    </lineage>
</organism>
<proteinExistence type="predicted"/>
<dbReference type="AlphaFoldDB" id="A0A060XGW3"/>
<dbReference type="GO" id="GO:0007399">
    <property type="term" value="P:nervous system development"/>
    <property type="evidence" value="ECO:0007669"/>
    <property type="project" value="TreeGrafter"/>
</dbReference>
<evidence type="ECO:0000313" key="10">
    <source>
        <dbReference type="Proteomes" id="UP000193380"/>
    </source>
</evidence>
<feature type="transmembrane region" description="Helical" evidence="6">
    <location>
        <begin position="137"/>
        <end position="156"/>
    </location>
</feature>
<reference evidence="8" key="2">
    <citation type="submission" date="2014-03" db="EMBL/GenBank/DDBJ databases">
        <authorList>
            <person name="Genoscope - CEA"/>
        </authorList>
    </citation>
    <scope>NUCLEOTIDE SEQUENCE</scope>
</reference>
<gene>
    <name evidence="9" type="primary">LOC110505396</name>
    <name evidence="8" type="ORF">GSONMT00023187001</name>
</gene>
<dbReference type="GeneTree" id="ENSGT01010000222313"/>
<dbReference type="GO" id="GO:0016020">
    <property type="term" value="C:membrane"/>
    <property type="evidence" value="ECO:0007669"/>
    <property type="project" value="UniProtKB-SubCell"/>
</dbReference>
<dbReference type="PROSITE" id="PS50922">
    <property type="entry name" value="TLC"/>
    <property type="match status" value="1"/>
</dbReference>
<evidence type="ECO:0000256" key="2">
    <source>
        <dbReference type="ARBA" id="ARBA00022692"/>
    </source>
</evidence>
<keyword evidence="2 5" id="KW-0812">Transmembrane</keyword>
<dbReference type="Pfam" id="PF03798">
    <property type="entry name" value="TRAM_LAG1_CLN8"/>
    <property type="match status" value="1"/>
</dbReference>
<name>A0A060XGW3_ONCMY</name>
<dbReference type="EMBL" id="FR905358">
    <property type="protein sequence ID" value="CDQ78686.1"/>
    <property type="molecule type" value="Genomic_DNA"/>
</dbReference>
<dbReference type="KEGG" id="omy:110505396"/>
<dbReference type="Proteomes" id="UP000193380">
    <property type="component" value="Unassembled WGS sequence"/>
</dbReference>
<evidence type="ECO:0000256" key="3">
    <source>
        <dbReference type="ARBA" id="ARBA00022989"/>
    </source>
</evidence>
<evidence type="ECO:0000256" key="1">
    <source>
        <dbReference type="ARBA" id="ARBA00004141"/>
    </source>
</evidence>
<evidence type="ECO:0000256" key="4">
    <source>
        <dbReference type="ARBA" id="ARBA00023136"/>
    </source>
</evidence>
<feature type="transmembrane region" description="Helical" evidence="6">
    <location>
        <begin position="236"/>
        <end position="253"/>
    </location>
</feature>
<evidence type="ECO:0000259" key="7">
    <source>
        <dbReference type="PROSITE" id="PS50922"/>
    </source>
</evidence>
<dbReference type="Ensembl" id="ENSOMYT00000083067.2">
    <property type="protein sequence ID" value="ENSOMYP00000076317.1"/>
    <property type="gene ID" value="ENSOMYG00000035306.2"/>
</dbReference>